<dbReference type="CDD" id="cd01857">
    <property type="entry name" value="HSR1_MMR1"/>
    <property type="match status" value="1"/>
</dbReference>
<accession>A0A9W8CLC5</accession>
<dbReference type="PANTHER" id="PTHR45709">
    <property type="entry name" value="LARGE SUBUNIT GTPASE 1 HOMOLOG-RELATED"/>
    <property type="match status" value="1"/>
</dbReference>
<proteinExistence type="predicted"/>
<feature type="domain" description="CP-type G" evidence="7">
    <location>
        <begin position="163"/>
        <end position="426"/>
    </location>
</feature>
<feature type="region of interest" description="Disordered" evidence="6">
    <location>
        <begin position="1"/>
        <end position="95"/>
    </location>
</feature>
<dbReference type="AlphaFoldDB" id="A0A9W8CLC5"/>
<dbReference type="Gene3D" id="3.40.50.300">
    <property type="entry name" value="P-loop containing nucleotide triphosphate hydrolases"/>
    <property type="match status" value="1"/>
</dbReference>
<gene>
    <name evidence="8" type="ORF">LPJ64_002044</name>
</gene>
<dbReference type="InterPro" id="IPR006073">
    <property type="entry name" value="GTP-bd"/>
</dbReference>
<feature type="region of interest" description="Disordered" evidence="6">
    <location>
        <begin position="309"/>
        <end position="360"/>
    </location>
</feature>
<organism evidence="8 9">
    <name type="scientific">Coemansia asiatica</name>
    <dbReference type="NCBI Taxonomy" id="1052880"/>
    <lineage>
        <taxon>Eukaryota</taxon>
        <taxon>Fungi</taxon>
        <taxon>Fungi incertae sedis</taxon>
        <taxon>Zoopagomycota</taxon>
        <taxon>Kickxellomycotina</taxon>
        <taxon>Kickxellomycetes</taxon>
        <taxon>Kickxellales</taxon>
        <taxon>Kickxellaceae</taxon>
        <taxon>Coemansia</taxon>
    </lineage>
</organism>
<evidence type="ECO:0000256" key="1">
    <source>
        <dbReference type="ARBA" id="ARBA00022553"/>
    </source>
</evidence>
<feature type="compositionally biased region" description="Acidic residues" evidence="6">
    <location>
        <begin position="576"/>
        <end position="586"/>
    </location>
</feature>
<name>A0A9W8CLC5_9FUNG</name>
<evidence type="ECO:0000313" key="8">
    <source>
        <dbReference type="EMBL" id="KAJ1646495.1"/>
    </source>
</evidence>
<comment type="function">
    <text evidence="4">Possible regulatory or functional link with the histocompatibility cluster.</text>
</comment>
<dbReference type="InterPro" id="IPR043358">
    <property type="entry name" value="GNL1-like"/>
</dbReference>
<evidence type="ECO:0000256" key="3">
    <source>
        <dbReference type="ARBA" id="ARBA00023134"/>
    </source>
</evidence>
<evidence type="ECO:0000256" key="5">
    <source>
        <dbReference type="ARBA" id="ARBA00039902"/>
    </source>
</evidence>
<dbReference type="InterPro" id="IPR027417">
    <property type="entry name" value="P-loop_NTPase"/>
</dbReference>
<keyword evidence="9" id="KW-1185">Reference proteome</keyword>
<protein>
    <recommendedName>
        <fullName evidence="5">Guanine nucleotide-binding protein-like 1</fullName>
    </recommendedName>
</protein>
<dbReference type="PANTHER" id="PTHR45709:SF3">
    <property type="entry name" value="GUANINE NUCLEOTIDE-BINDING PROTEIN-LIKE 1"/>
    <property type="match status" value="1"/>
</dbReference>
<dbReference type="InterPro" id="IPR030378">
    <property type="entry name" value="G_CP_dom"/>
</dbReference>
<evidence type="ECO:0000256" key="4">
    <source>
        <dbReference type="ARBA" id="ARBA00037770"/>
    </source>
</evidence>
<sequence length="607" mass="68642">MHRKKPFSNKQKKAQLQAKRALKRDQDDSGDQETQKGQSVHAKSLGPRFNALKVGSSHSAQPDKRNRLVSQFDKLSRQDIEDNKQSSMQPLRRLSQKQGLTMSFEDAYSVDVDIPVRPTWKYGQRKENLDQNEKIYFAEWAERMEMLKNKDSISLYEKNLEVWRQLWRVVEISDILLMVVDIRHPVLHFPPSLYKYITETTGKPLVVVLNKTDLVTEETVVAWKTYFSEEFPAVVMTTFCCYREKIVPSSADTEDPQLIKKKHRKRVYDASQAGQLFSACRSVCNPEKLSLVDWDAVIARYTKDIDRGNEQALNADNNNNSDDEESERENESESESESESELENPVGNTASSTEKPADGHVETVSGKYVTIGLVGHPNVGKSTVINSIMGRTVVSTSRTPGHTKHFQTIHVTPTLRLCDCPGLVFPCVVQRPLQILAGLYNIAQVQEPYSSVQYLAERVPLEKMLNLLPENTHAMVKGQWSAWAICEAFAVDRGFYTSKAARPDIYRAALMLLKWELDGRVLLSFKPPGFFNDKSHLTENDAGNIKPRNKDQPVYAKDPRHGHSSDNDTSSQNDLSSDDNNSDEGENNVVAPIAQQSAFSLLDEESC</sequence>
<dbReference type="GO" id="GO:0005525">
    <property type="term" value="F:GTP binding"/>
    <property type="evidence" value="ECO:0007669"/>
    <property type="project" value="UniProtKB-KW"/>
</dbReference>
<comment type="caution">
    <text evidence="8">The sequence shown here is derived from an EMBL/GenBank/DDBJ whole genome shotgun (WGS) entry which is preliminary data.</text>
</comment>
<evidence type="ECO:0000313" key="9">
    <source>
        <dbReference type="Proteomes" id="UP001145021"/>
    </source>
</evidence>
<evidence type="ECO:0000259" key="7">
    <source>
        <dbReference type="PROSITE" id="PS51721"/>
    </source>
</evidence>
<feature type="compositionally biased region" description="Basic residues" evidence="6">
    <location>
        <begin position="1"/>
        <end position="13"/>
    </location>
</feature>
<dbReference type="GO" id="GO:0003924">
    <property type="term" value="F:GTPase activity"/>
    <property type="evidence" value="ECO:0007669"/>
    <property type="project" value="InterPro"/>
</dbReference>
<dbReference type="PROSITE" id="PS51721">
    <property type="entry name" value="G_CP"/>
    <property type="match status" value="1"/>
</dbReference>
<feature type="compositionally biased region" description="Basic and acidic residues" evidence="6">
    <location>
        <begin position="74"/>
        <end position="84"/>
    </location>
</feature>
<dbReference type="Proteomes" id="UP001145021">
    <property type="component" value="Unassembled WGS sequence"/>
</dbReference>
<keyword evidence="1" id="KW-0597">Phosphoprotein</keyword>
<evidence type="ECO:0000256" key="2">
    <source>
        <dbReference type="ARBA" id="ARBA00022741"/>
    </source>
</evidence>
<dbReference type="Pfam" id="PF01926">
    <property type="entry name" value="MMR_HSR1"/>
    <property type="match status" value="1"/>
</dbReference>
<feature type="compositionally biased region" description="Acidic residues" evidence="6">
    <location>
        <begin position="321"/>
        <end position="342"/>
    </location>
</feature>
<reference evidence="8" key="1">
    <citation type="submission" date="2022-07" db="EMBL/GenBank/DDBJ databases">
        <title>Phylogenomic reconstructions and comparative analyses of Kickxellomycotina fungi.</title>
        <authorList>
            <person name="Reynolds N.K."/>
            <person name="Stajich J.E."/>
            <person name="Barry K."/>
            <person name="Grigoriev I.V."/>
            <person name="Crous P."/>
            <person name="Smith M.E."/>
        </authorList>
    </citation>
    <scope>NUCLEOTIDE SEQUENCE</scope>
    <source>
        <strain evidence="8">NBRC 105413</strain>
    </source>
</reference>
<dbReference type="EMBL" id="JANBOH010000059">
    <property type="protein sequence ID" value="KAJ1646495.1"/>
    <property type="molecule type" value="Genomic_DNA"/>
</dbReference>
<feature type="region of interest" description="Disordered" evidence="6">
    <location>
        <begin position="536"/>
        <end position="607"/>
    </location>
</feature>
<feature type="compositionally biased region" description="Basic and acidic residues" evidence="6">
    <location>
        <begin position="557"/>
        <end position="566"/>
    </location>
</feature>
<keyword evidence="2" id="KW-0547">Nucleotide-binding</keyword>
<evidence type="ECO:0000256" key="6">
    <source>
        <dbReference type="SAM" id="MobiDB-lite"/>
    </source>
</evidence>
<dbReference type="SUPFAM" id="SSF52540">
    <property type="entry name" value="P-loop containing nucleoside triphosphate hydrolases"/>
    <property type="match status" value="1"/>
</dbReference>
<keyword evidence="3" id="KW-0342">GTP-binding</keyword>